<evidence type="ECO:0000313" key="3">
    <source>
        <dbReference type="Proteomes" id="UP000321617"/>
    </source>
</evidence>
<evidence type="ECO:0000313" key="2">
    <source>
        <dbReference type="EMBL" id="TWJ12208.1"/>
    </source>
</evidence>
<dbReference type="Gene3D" id="3.30.460.10">
    <property type="entry name" value="Beta Polymerase, domain 2"/>
    <property type="match status" value="1"/>
</dbReference>
<protein>
    <submittedName>
        <fullName evidence="2">Uncharacterized protein DUF4037</fullName>
    </submittedName>
</protein>
<feature type="domain" description="DUF4037" evidence="1">
    <location>
        <begin position="141"/>
        <end position="218"/>
    </location>
</feature>
<gene>
    <name evidence="2" type="ORF">LX16_2963</name>
</gene>
<proteinExistence type="predicted"/>
<accession>A0A562V2X4</accession>
<keyword evidence="3" id="KW-1185">Reference proteome</keyword>
<sequence>MSAQAVIDRVFPALTRLPRGRWAAGVGGSLAKREADTHSDVDIYLFVTDLLAPADIQAILAEVADDVPVVGGDPHRLWGRNIDFRHGGVLVEVTARGIDHVEGCVTDALAGRITTTPTVWTPGGGFHSHSVLADLATLRPLADPFGVVADWRSRLDRYPEALRRAIVARHLPTARFWPDNPHYLSAIARRDVVYTQSIVMQTVHDLVQVLYAVNGEYFGGDKRVAAHLAAFDRAPAGVAATVEELAVPSGPATVELLNRQHDRLRELVTEVTRLAERTDP</sequence>
<dbReference type="OrthoDB" id="5176171at2"/>
<comment type="caution">
    <text evidence="2">The sequence shown here is derived from an EMBL/GenBank/DDBJ whole genome shotgun (WGS) entry which is preliminary data.</text>
</comment>
<dbReference type="RefSeq" id="WP_147139141.1">
    <property type="nucleotide sequence ID" value="NZ_BAABIJ010000002.1"/>
</dbReference>
<reference evidence="2 3" key="1">
    <citation type="journal article" date="2013" name="Stand. Genomic Sci.">
        <title>Genomic Encyclopedia of Type Strains, Phase I: The one thousand microbial genomes (KMG-I) project.</title>
        <authorList>
            <person name="Kyrpides N.C."/>
            <person name="Woyke T."/>
            <person name="Eisen J.A."/>
            <person name="Garrity G."/>
            <person name="Lilburn T.G."/>
            <person name="Beck B.J."/>
            <person name="Whitman W.B."/>
            <person name="Hugenholtz P."/>
            <person name="Klenk H.P."/>
        </authorList>
    </citation>
    <scope>NUCLEOTIDE SEQUENCE [LARGE SCALE GENOMIC DNA]</scope>
    <source>
        <strain evidence="2 3">DSM 45044</strain>
    </source>
</reference>
<dbReference type="InterPro" id="IPR025117">
    <property type="entry name" value="DUF4037"/>
</dbReference>
<dbReference type="InterPro" id="IPR043519">
    <property type="entry name" value="NT_sf"/>
</dbReference>
<dbReference type="SUPFAM" id="SSF81301">
    <property type="entry name" value="Nucleotidyltransferase"/>
    <property type="match status" value="1"/>
</dbReference>
<dbReference type="EMBL" id="VLLL01000006">
    <property type="protein sequence ID" value="TWJ12208.1"/>
    <property type="molecule type" value="Genomic_DNA"/>
</dbReference>
<name>A0A562V2X4_9ACTN</name>
<organism evidence="2 3">
    <name type="scientific">Stackebrandtia albiflava</name>
    <dbReference type="NCBI Taxonomy" id="406432"/>
    <lineage>
        <taxon>Bacteria</taxon>
        <taxon>Bacillati</taxon>
        <taxon>Actinomycetota</taxon>
        <taxon>Actinomycetes</taxon>
        <taxon>Glycomycetales</taxon>
        <taxon>Glycomycetaceae</taxon>
        <taxon>Stackebrandtia</taxon>
    </lineage>
</organism>
<dbReference type="Pfam" id="PF13228">
    <property type="entry name" value="DUF4037"/>
    <property type="match status" value="1"/>
</dbReference>
<evidence type="ECO:0000259" key="1">
    <source>
        <dbReference type="Pfam" id="PF13228"/>
    </source>
</evidence>
<dbReference type="Proteomes" id="UP000321617">
    <property type="component" value="Unassembled WGS sequence"/>
</dbReference>
<dbReference type="CDD" id="cd05403">
    <property type="entry name" value="NT_KNTase_like"/>
    <property type="match status" value="1"/>
</dbReference>
<dbReference type="AlphaFoldDB" id="A0A562V2X4"/>